<dbReference type="InterPro" id="IPR052717">
    <property type="entry name" value="Vacuolar_transposase_reg"/>
</dbReference>
<dbReference type="PANTHER" id="PTHR46169">
    <property type="entry name" value="DNA REPLICATION-RELATED ELEMENT FACTOR, ISOFORM A"/>
    <property type="match status" value="1"/>
</dbReference>
<dbReference type="Pfam" id="PF05699">
    <property type="entry name" value="Dimer_Tnp_hAT"/>
    <property type="match status" value="1"/>
</dbReference>
<sequence length="130" mass="14462">MLRLNRLALLKTNRKVQEVTVASFMADSDDECEDDSNDQGATTIEAVDEFAAYLALPDVPLDTDLLEWWKLNNNKYPQTARMARQSLVVPASTAGVERAFSKVGRMHSDLRKNLSEGAIEHACMACMNTV</sequence>
<proteinExistence type="predicted"/>
<dbReference type="EMBL" id="LGRX02002531">
    <property type="protein sequence ID" value="KAK3284047.1"/>
    <property type="molecule type" value="Genomic_DNA"/>
</dbReference>
<comment type="caution">
    <text evidence="2">The sequence shown here is derived from an EMBL/GenBank/DDBJ whole genome shotgun (WGS) entry which is preliminary data.</text>
</comment>
<name>A0AAE0GTK0_9CHLO</name>
<dbReference type="InterPro" id="IPR012337">
    <property type="entry name" value="RNaseH-like_sf"/>
</dbReference>
<dbReference type="GO" id="GO:0005634">
    <property type="term" value="C:nucleus"/>
    <property type="evidence" value="ECO:0007669"/>
    <property type="project" value="TreeGrafter"/>
</dbReference>
<keyword evidence="3" id="KW-1185">Reference proteome</keyword>
<protein>
    <recommendedName>
        <fullName evidence="1">HAT C-terminal dimerisation domain-containing protein</fullName>
    </recommendedName>
</protein>
<dbReference type="InterPro" id="IPR008906">
    <property type="entry name" value="HATC_C_dom"/>
</dbReference>
<dbReference type="Proteomes" id="UP001190700">
    <property type="component" value="Unassembled WGS sequence"/>
</dbReference>
<accession>A0AAE0GTK0</accession>
<dbReference type="PANTHER" id="PTHR46169:SF29">
    <property type="entry name" value="DNA REPLICATION-RELATED ELEMENT FACTOR, ISOFORM A"/>
    <property type="match status" value="1"/>
</dbReference>
<dbReference type="GO" id="GO:0046983">
    <property type="term" value="F:protein dimerization activity"/>
    <property type="evidence" value="ECO:0007669"/>
    <property type="project" value="InterPro"/>
</dbReference>
<evidence type="ECO:0000259" key="1">
    <source>
        <dbReference type="Pfam" id="PF05699"/>
    </source>
</evidence>
<dbReference type="SUPFAM" id="SSF53098">
    <property type="entry name" value="Ribonuclease H-like"/>
    <property type="match status" value="1"/>
</dbReference>
<reference evidence="2 3" key="1">
    <citation type="journal article" date="2015" name="Genome Biol. Evol.">
        <title>Comparative Genomics of a Bacterivorous Green Alga Reveals Evolutionary Causalities and Consequences of Phago-Mixotrophic Mode of Nutrition.</title>
        <authorList>
            <person name="Burns J.A."/>
            <person name="Paasch A."/>
            <person name="Narechania A."/>
            <person name="Kim E."/>
        </authorList>
    </citation>
    <scope>NUCLEOTIDE SEQUENCE [LARGE SCALE GENOMIC DNA]</scope>
    <source>
        <strain evidence="2 3">PLY_AMNH</strain>
    </source>
</reference>
<dbReference type="GO" id="GO:0006357">
    <property type="term" value="P:regulation of transcription by RNA polymerase II"/>
    <property type="evidence" value="ECO:0007669"/>
    <property type="project" value="TreeGrafter"/>
</dbReference>
<dbReference type="AlphaFoldDB" id="A0AAE0GTK0"/>
<gene>
    <name evidence="2" type="ORF">CYMTET_8280</name>
</gene>
<evidence type="ECO:0000313" key="3">
    <source>
        <dbReference type="Proteomes" id="UP001190700"/>
    </source>
</evidence>
<feature type="domain" description="HAT C-terminal dimerisation" evidence="1">
    <location>
        <begin position="52"/>
        <end position="114"/>
    </location>
</feature>
<organism evidence="2 3">
    <name type="scientific">Cymbomonas tetramitiformis</name>
    <dbReference type="NCBI Taxonomy" id="36881"/>
    <lineage>
        <taxon>Eukaryota</taxon>
        <taxon>Viridiplantae</taxon>
        <taxon>Chlorophyta</taxon>
        <taxon>Pyramimonadophyceae</taxon>
        <taxon>Pyramimonadales</taxon>
        <taxon>Pyramimonadaceae</taxon>
        <taxon>Cymbomonas</taxon>
    </lineage>
</organism>
<evidence type="ECO:0000313" key="2">
    <source>
        <dbReference type="EMBL" id="KAK3284047.1"/>
    </source>
</evidence>